<dbReference type="GO" id="GO:0004222">
    <property type="term" value="F:metalloendopeptidase activity"/>
    <property type="evidence" value="ECO:0007669"/>
    <property type="project" value="TreeGrafter"/>
</dbReference>
<accession>A0A4R2KZJ9</accession>
<evidence type="ECO:0000313" key="4">
    <source>
        <dbReference type="EMBL" id="TCO79363.1"/>
    </source>
</evidence>
<proteinExistence type="predicted"/>
<feature type="coiled-coil region" evidence="1">
    <location>
        <begin position="155"/>
        <end position="186"/>
    </location>
</feature>
<protein>
    <submittedName>
        <fullName evidence="4">Murein DD-endopeptidase MepM/ murein hydrolase activator NlpD</fullName>
    </submittedName>
</protein>
<keyword evidence="1" id="KW-0175">Coiled coil</keyword>
<keyword evidence="2" id="KW-0812">Transmembrane</keyword>
<keyword evidence="5" id="KW-1185">Reference proteome</keyword>
<comment type="caution">
    <text evidence="4">The sequence shown here is derived from an EMBL/GenBank/DDBJ whole genome shotgun (WGS) entry which is preliminary data.</text>
</comment>
<evidence type="ECO:0000256" key="1">
    <source>
        <dbReference type="SAM" id="Coils"/>
    </source>
</evidence>
<dbReference type="EMBL" id="SLWV01000002">
    <property type="protein sequence ID" value="TCO79363.1"/>
    <property type="molecule type" value="Genomic_DNA"/>
</dbReference>
<feature type="transmembrane region" description="Helical" evidence="2">
    <location>
        <begin position="35"/>
        <end position="56"/>
    </location>
</feature>
<dbReference type="InterPro" id="IPR050570">
    <property type="entry name" value="Cell_wall_metabolism_enzyme"/>
</dbReference>
<keyword evidence="2" id="KW-0472">Membrane</keyword>
<dbReference type="Pfam" id="PF01551">
    <property type="entry name" value="Peptidase_M23"/>
    <property type="match status" value="1"/>
</dbReference>
<organism evidence="4 5">
    <name type="scientific">Marinisporobacter balticus</name>
    <dbReference type="NCBI Taxonomy" id="2018667"/>
    <lineage>
        <taxon>Bacteria</taxon>
        <taxon>Bacillati</taxon>
        <taxon>Bacillota</taxon>
        <taxon>Clostridia</taxon>
        <taxon>Peptostreptococcales</taxon>
        <taxon>Thermotaleaceae</taxon>
        <taxon>Marinisporobacter</taxon>
    </lineage>
</organism>
<dbReference type="AlphaFoldDB" id="A0A4R2KZJ9"/>
<gene>
    <name evidence="4" type="ORF">EV214_10281</name>
</gene>
<dbReference type="PANTHER" id="PTHR21666:SF286">
    <property type="entry name" value="LIPOPROTEIN NLPD"/>
    <property type="match status" value="1"/>
</dbReference>
<reference evidence="4 5" key="1">
    <citation type="submission" date="2019-03" db="EMBL/GenBank/DDBJ databases">
        <title>Genomic Encyclopedia of Type Strains, Phase IV (KMG-IV): sequencing the most valuable type-strain genomes for metagenomic binning, comparative biology and taxonomic classification.</title>
        <authorList>
            <person name="Goeker M."/>
        </authorList>
    </citation>
    <scope>NUCLEOTIDE SEQUENCE [LARGE SCALE GENOMIC DNA]</scope>
    <source>
        <strain evidence="4 5">DSM 102940</strain>
    </source>
</reference>
<dbReference type="OrthoDB" id="9809488at2"/>
<name>A0A4R2KZJ9_9FIRM</name>
<sequence length="313" mass="35080">MDFYEKFKKLADESLHIMIVPHSGQSIRQLKFKRIILYFSACFMVILCITLIFLIFSTIHLNQQLAVKTHDLSRLQEINTNQSTEINNLKNKTNEVSEKLSILNELESQVRNLVGLKNKTTSSVSKPVSRSAIRNHFLLASMDNAPSNEETNVQLKILAAEMDVETKNLNNLIQDVTNQLKFLDAKPNKKPISGKITSNFGYRINPITHRSQFHKGLDIANKQGTDIVAAGTGIVTFSGWQSGYGNSIVISHGYGYRSVYAHNKENIVNVGQKVKKGDIIAKLGSTGRSTGPHVHFEVQYKGEQIDPQKVLTK</sequence>
<evidence type="ECO:0000256" key="2">
    <source>
        <dbReference type="SAM" id="Phobius"/>
    </source>
</evidence>
<feature type="coiled-coil region" evidence="1">
    <location>
        <begin position="72"/>
        <end position="109"/>
    </location>
</feature>
<feature type="domain" description="M23ase beta-sheet core" evidence="3">
    <location>
        <begin position="212"/>
        <end position="307"/>
    </location>
</feature>
<dbReference type="InterPro" id="IPR016047">
    <property type="entry name" value="M23ase_b-sheet_dom"/>
</dbReference>
<dbReference type="RefSeq" id="WP_132242190.1">
    <property type="nucleotide sequence ID" value="NZ_SLWV01000002.1"/>
</dbReference>
<dbReference type="Gene3D" id="2.70.70.10">
    <property type="entry name" value="Glucose Permease (Domain IIA)"/>
    <property type="match status" value="1"/>
</dbReference>
<dbReference type="FunFam" id="2.70.70.10:FF:000006">
    <property type="entry name" value="M23 family peptidase"/>
    <property type="match status" value="1"/>
</dbReference>
<evidence type="ECO:0000259" key="3">
    <source>
        <dbReference type="Pfam" id="PF01551"/>
    </source>
</evidence>
<dbReference type="Proteomes" id="UP000294919">
    <property type="component" value="Unassembled WGS sequence"/>
</dbReference>
<dbReference type="InterPro" id="IPR011055">
    <property type="entry name" value="Dup_hybrid_motif"/>
</dbReference>
<keyword evidence="2" id="KW-1133">Transmembrane helix</keyword>
<keyword evidence="4" id="KW-0378">Hydrolase</keyword>
<dbReference type="SUPFAM" id="SSF51261">
    <property type="entry name" value="Duplicated hybrid motif"/>
    <property type="match status" value="1"/>
</dbReference>
<dbReference type="PANTHER" id="PTHR21666">
    <property type="entry name" value="PEPTIDASE-RELATED"/>
    <property type="match status" value="1"/>
</dbReference>
<evidence type="ECO:0000313" key="5">
    <source>
        <dbReference type="Proteomes" id="UP000294919"/>
    </source>
</evidence>
<dbReference type="CDD" id="cd12797">
    <property type="entry name" value="M23_peptidase"/>
    <property type="match status" value="1"/>
</dbReference>